<dbReference type="Proteomes" id="UP001239215">
    <property type="component" value="Unassembled WGS sequence"/>
</dbReference>
<protein>
    <submittedName>
        <fullName evidence="2">Membrane protein DedA with SNARE-associated domain</fullName>
    </submittedName>
</protein>
<comment type="caution">
    <text evidence="2">The sequence shown here is derived from an EMBL/GenBank/DDBJ whole genome shotgun (WGS) entry which is preliminary data.</text>
</comment>
<keyword evidence="1" id="KW-1133">Transmembrane helix</keyword>
<dbReference type="AlphaFoldDB" id="A0AAJ1U445"/>
<reference evidence="2" key="1">
    <citation type="submission" date="2023-07" db="EMBL/GenBank/DDBJ databases">
        <title>Functional and genomic diversity of the sorghum phyllosphere microbiome.</title>
        <authorList>
            <person name="Shade A."/>
        </authorList>
    </citation>
    <scope>NUCLEOTIDE SEQUENCE</scope>
    <source>
        <strain evidence="2">SORGH_AS_1067</strain>
    </source>
</reference>
<feature type="transmembrane region" description="Helical" evidence="1">
    <location>
        <begin position="45"/>
        <end position="64"/>
    </location>
</feature>
<gene>
    <name evidence="2" type="ORF">QE405_001176</name>
</gene>
<evidence type="ECO:0000256" key="1">
    <source>
        <dbReference type="SAM" id="Phobius"/>
    </source>
</evidence>
<accession>A0AAJ1U445</accession>
<organism evidence="2 3">
    <name type="scientific">Nocardioides zeae</name>
    <dbReference type="NCBI Taxonomy" id="1457234"/>
    <lineage>
        <taxon>Bacteria</taxon>
        <taxon>Bacillati</taxon>
        <taxon>Actinomycetota</taxon>
        <taxon>Actinomycetes</taxon>
        <taxon>Propionibacteriales</taxon>
        <taxon>Nocardioidaceae</taxon>
        <taxon>Nocardioides</taxon>
    </lineage>
</organism>
<keyword evidence="1" id="KW-0812">Transmembrane</keyword>
<dbReference type="RefSeq" id="WP_307199289.1">
    <property type="nucleotide sequence ID" value="NZ_JAUTAN010000001.1"/>
</dbReference>
<feature type="transmembrane region" description="Helical" evidence="1">
    <location>
        <begin position="12"/>
        <end position="33"/>
    </location>
</feature>
<sequence length="78" mass="7996">MNLKTTARTEPVATAAGTAVSATVVVAAGLALLRAFGVPIDDTQHTAIVGFVGVVAPLAAALWARARVTPVPPQHRRE</sequence>
<proteinExistence type="predicted"/>
<evidence type="ECO:0000313" key="2">
    <source>
        <dbReference type="EMBL" id="MDQ1103892.1"/>
    </source>
</evidence>
<keyword evidence="1" id="KW-0472">Membrane</keyword>
<dbReference type="EMBL" id="JAUTAN010000001">
    <property type="protein sequence ID" value="MDQ1103892.1"/>
    <property type="molecule type" value="Genomic_DNA"/>
</dbReference>
<name>A0AAJ1U445_9ACTN</name>
<evidence type="ECO:0000313" key="3">
    <source>
        <dbReference type="Proteomes" id="UP001239215"/>
    </source>
</evidence>